<evidence type="ECO:0000259" key="1">
    <source>
        <dbReference type="PROSITE" id="PS51186"/>
    </source>
</evidence>
<comment type="caution">
    <text evidence="2">The sequence shown here is derived from an EMBL/GenBank/DDBJ whole genome shotgun (WGS) entry which is preliminary data.</text>
</comment>
<dbReference type="Gene3D" id="3.40.630.30">
    <property type="match status" value="1"/>
</dbReference>
<accession>A0A9D9H945</accession>
<dbReference type="SUPFAM" id="SSF55729">
    <property type="entry name" value="Acyl-CoA N-acyltransferases (Nat)"/>
    <property type="match status" value="1"/>
</dbReference>
<feature type="domain" description="N-acetyltransferase" evidence="1">
    <location>
        <begin position="7"/>
        <end position="149"/>
    </location>
</feature>
<sequence length="153" mass="16817">MRPGSSIEVRLEEGDRRPFVPLLLEGDEDEAMLARYLDEGSLLAAYVDGELSGVALVVGQELMNIAVAAKHRREGLGSLLLAAAEDLVSKEWNAIIVGTGDHSPARAFYEANGYEEYGCREGFFDRYARPVVEGGHILHDMVMYRKSLSTSGR</sequence>
<organism evidence="2 3">
    <name type="scientific">Candidatus Aphodenecus pullistercoris</name>
    <dbReference type="NCBI Taxonomy" id="2840669"/>
    <lineage>
        <taxon>Bacteria</taxon>
        <taxon>Pseudomonadati</taxon>
        <taxon>Spirochaetota</taxon>
        <taxon>Spirochaetia</taxon>
        <taxon>Spirochaetales</taxon>
        <taxon>Candidatus Aphodenecus</taxon>
    </lineage>
</organism>
<dbReference type="AlphaFoldDB" id="A0A9D9H945"/>
<reference evidence="2" key="1">
    <citation type="submission" date="2020-10" db="EMBL/GenBank/DDBJ databases">
        <authorList>
            <person name="Gilroy R."/>
        </authorList>
    </citation>
    <scope>NUCLEOTIDE SEQUENCE</scope>
    <source>
        <strain evidence="2">11167</strain>
    </source>
</reference>
<reference evidence="2" key="2">
    <citation type="journal article" date="2021" name="PeerJ">
        <title>Extensive microbial diversity within the chicken gut microbiome revealed by metagenomics and culture.</title>
        <authorList>
            <person name="Gilroy R."/>
            <person name="Ravi A."/>
            <person name="Getino M."/>
            <person name="Pursley I."/>
            <person name="Horton D.L."/>
            <person name="Alikhan N.F."/>
            <person name="Baker D."/>
            <person name="Gharbi K."/>
            <person name="Hall N."/>
            <person name="Watson M."/>
            <person name="Adriaenssens E.M."/>
            <person name="Foster-Nyarko E."/>
            <person name="Jarju S."/>
            <person name="Secka A."/>
            <person name="Antonio M."/>
            <person name="Oren A."/>
            <person name="Chaudhuri R.R."/>
            <person name="La Ragione R."/>
            <person name="Hildebrand F."/>
            <person name="Pallen M.J."/>
        </authorList>
    </citation>
    <scope>NUCLEOTIDE SEQUENCE</scope>
    <source>
        <strain evidence="2">11167</strain>
    </source>
</reference>
<dbReference type="GO" id="GO:0016747">
    <property type="term" value="F:acyltransferase activity, transferring groups other than amino-acyl groups"/>
    <property type="evidence" value="ECO:0007669"/>
    <property type="project" value="InterPro"/>
</dbReference>
<dbReference type="Proteomes" id="UP000823633">
    <property type="component" value="Unassembled WGS sequence"/>
</dbReference>
<dbReference type="Pfam" id="PF13508">
    <property type="entry name" value="Acetyltransf_7"/>
    <property type="match status" value="1"/>
</dbReference>
<dbReference type="InterPro" id="IPR016181">
    <property type="entry name" value="Acyl_CoA_acyltransferase"/>
</dbReference>
<gene>
    <name evidence="2" type="ORF">IAC42_03945</name>
</gene>
<name>A0A9D9H945_9SPIR</name>
<protein>
    <submittedName>
        <fullName evidence="2">GNAT family N-acetyltransferase</fullName>
    </submittedName>
</protein>
<dbReference type="EMBL" id="JADIMU010000025">
    <property type="protein sequence ID" value="MBO8442891.1"/>
    <property type="molecule type" value="Genomic_DNA"/>
</dbReference>
<dbReference type="CDD" id="cd04301">
    <property type="entry name" value="NAT_SF"/>
    <property type="match status" value="1"/>
</dbReference>
<dbReference type="InterPro" id="IPR000182">
    <property type="entry name" value="GNAT_dom"/>
</dbReference>
<evidence type="ECO:0000313" key="2">
    <source>
        <dbReference type="EMBL" id="MBO8442891.1"/>
    </source>
</evidence>
<dbReference type="PROSITE" id="PS51186">
    <property type="entry name" value="GNAT"/>
    <property type="match status" value="1"/>
</dbReference>
<evidence type="ECO:0000313" key="3">
    <source>
        <dbReference type="Proteomes" id="UP000823633"/>
    </source>
</evidence>
<proteinExistence type="predicted"/>